<evidence type="ECO:0000259" key="3">
    <source>
        <dbReference type="Pfam" id="PF04775"/>
    </source>
</evidence>
<feature type="active site" description="Charge relay system" evidence="2">
    <location>
        <position position="335"/>
    </location>
</feature>
<organism evidence="5 6">
    <name type="scientific">Tetraodon nigroviridis</name>
    <name type="common">Spotted green pufferfish</name>
    <name type="synonym">Chelonodon nigroviridis</name>
    <dbReference type="NCBI Taxonomy" id="99883"/>
    <lineage>
        <taxon>Eukaryota</taxon>
        <taxon>Metazoa</taxon>
        <taxon>Chordata</taxon>
        <taxon>Craniata</taxon>
        <taxon>Vertebrata</taxon>
        <taxon>Euteleostomi</taxon>
        <taxon>Actinopterygii</taxon>
        <taxon>Neopterygii</taxon>
        <taxon>Teleostei</taxon>
        <taxon>Neoteleostei</taxon>
        <taxon>Acanthomorphata</taxon>
        <taxon>Eupercaria</taxon>
        <taxon>Tetraodontiformes</taxon>
        <taxon>Tetradontoidea</taxon>
        <taxon>Tetraodontidae</taxon>
        <taxon>Tetraodon</taxon>
    </lineage>
</organism>
<dbReference type="AlphaFoldDB" id="H3CYH6"/>
<dbReference type="STRING" id="99883.ENSTNIP00000013311"/>
<dbReference type="FunFam" id="3.40.50.1820:FF:000024">
    <property type="entry name" value="acyl-coenzyme A thioesterase 4"/>
    <property type="match status" value="1"/>
</dbReference>
<dbReference type="GO" id="GO:0006637">
    <property type="term" value="P:acyl-CoA metabolic process"/>
    <property type="evidence" value="ECO:0007669"/>
    <property type="project" value="InterPro"/>
</dbReference>
<evidence type="ECO:0000259" key="4">
    <source>
        <dbReference type="Pfam" id="PF08840"/>
    </source>
</evidence>
<dbReference type="SUPFAM" id="SSF53474">
    <property type="entry name" value="alpha/beta-Hydrolases"/>
    <property type="match status" value="1"/>
</dbReference>
<dbReference type="Pfam" id="PF04775">
    <property type="entry name" value="Bile_Hydr_Trans"/>
    <property type="match status" value="1"/>
</dbReference>
<feature type="active site" description="Charge relay system" evidence="2">
    <location>
        <position position="370"/>
    </location>
</feature>
<dbReference type="Gene3D" id="2.60.40.2240">
    <property type="entry name" value="Acyl-CoA thioester hydrolase/BAAT N-terminal domain"/>
    <property type="match status" value="1"/>
</dbReference>
<dbReference type="InterPro" id="IPR016662">
    <property type="entry name" value="Acyl-CoA_thioEstase_long-chain"/>
</dbReference>
<dbReference type="Gene3D" id="3.40.50.1820">
    <property type="entry name" value="alpha/beta hydrolase"/>
    <property type="match status" value="1"/>
</dbReference>
<accession>H3CYH6</accession>
<dbReference type="Pfam" id="PF08840">
    <property type="entry name" value="BAAT_C"/>
    <property type="match status" value="1"/>
</dbReference>
<dbReference type="GeneTree" id="ENSGT01010000222336"/>
<sequence>KCCLNLSVQPSRGMVDQKFTVLVHNCPPGFQLTLHARHQSDDGHAFQAFAHYCASASGSVDASEDPSLGGTYSGTQPMGLLWSLRQVPGSKPGLRLRKTNVLTPMEVTISVYPGHQSQGFDDLVPLASVVVERWYVAPGVLRVPVTEGGLTGTLFLPPGPGPFPGVVDLWGGGGRLVEYRAALLASHGFASLALDYITPKVTIETGKMVDFDYLEDQTAFRFLQEHPQVCSSRIAMLGLSFGCAVALRTAVYSKVVKSSPGVWCASAAAMSSLWTHPWSRSLPTSISRHKHKTRRDQNQHLIWRDLLLPIPTDPSLKVDVGQLQVPLLLVVGEDDQNWPAQESAQDMKEMMERAGNSHLLTVLSYPGTGHLIEPPYTPHFRFSAFHGLLPAAMALWGGETAAHARAQDHSWRKMLGFLRHNL</sequence>
<dbReference type="PANTHER" id="PTHR10824:SF36">
    <property type="entry name" value="ACYL-COA THIOESTERASE 17-RELATED"/>
    <property type="match status" value="1"/>
</dbReference>
<dbReference type="GO" id="GO:0047617">
    <property type="term" value="F:fatty acyl-CoA hydrolase activity"/>
    <property type="evidence" value="ECO:0007669"/>
    <property type="project" value="TreeGrafter"/>
</dbReference>
<dbReference type="HOGENOM" id="CLU_029849_4_0_1"/>
<feature type="active site" description="Charge relay system" evidence="2">
    <location>
        <position position="240"/>
    </location>
</feature>
<dbReference type="InterPro" id="IPR006862">
    <property type="entry name" value="Thio_Ohase/aa_AcTrfase"/>
</dbReference>
<evidence type="ECO:0000313" key="5">
    <source>
        <dbReference type="Ensembl" id="ENSTNIP00000013311.1"/>
    </source>
</evidence>
<dbReference type="InParanoid" id="H3CYH6"/>
<evidence type="ECO:0000256" key="2">
    <source>
        <dbReference type="PIRSR" id="PIRSR016521-1"/>
    </source>
</evidence>
<dbReference type="PIRSF" id="PIRSF016521">
    <property type="entry name" value="Acyl-CoA_hydro"/>
    <property type="match status" value="1"/>
</dbReference>
<feature type="domain" description="Acyl-CoA thioester hydrolase/bile acid-CoA amino acid N-acetyltransferase" evidence="3">
    <location>
        <begin position="16"/>
        <end position="147"/>
    </location>
</feature>
<dbReference type="InterPro" id="IPR014940">
    <property type="entry name" value="BAAT_C"/>
</dbReference>
<dbReference type="GO" id="GO:0006631">
    <property type="term" value="P:fatty acid metabolic process"/>
    <property type="evidence" value="ECO:0007669"/>
    <property type="project" value="TreeGrafter"/>
</dbReference>
<dbReference type="InterPro" id="IPR042490">
    <property type="entry name" value="Thio_Ohase/BAAT_N"/>
</dbReference>
<protein>
    <submittedName>
        <fullName evidence="5">Acyl-CoA thioesterase 19</fullName>
    </submittedName>
</protein>
<name>H3CYH6_TETNG</name>
<dbReference type="PANTHER" id="PTHR10824">
    <property type="entry name" value="ACYL-COENZYME A THIOESTERASE-RELATED"/>
    <property type="match status" value="1"/>
</dbReference>
<dbReference type="Ensembl" id="ENSTNIT00000013503.1">
    <property type="protein sequence ID" value="ENSTNIP00000013311.1"/>
    <property type="gene ID" value="ENSTNIG00000010404.1"/>
</dbReference>
<evidence type="ECO:0000313" key="6">
    <source>
        <dbReference type="Proteomes" id="UP000007303"/>
    </source>
</evidence>
<reference evidence="5" key="2">
    <citation type="submission" date="2025-08" db="UniProtKB">
        <authorList>
            <consortium name="Ensembl"/>
        </authorList>
    </citation>
    <scope>IDENTIFICATION</scope>
</reference>
<reference evidence="5" key="3">
    <citation type="submission" date="2025-09" db="UniProtKB">
        <authorList>
            <consortium name="Ensembl"/>
        </authorList>
    </citation>
    <scope>IDENTIFICATION</scope>
</reference>
<dbReference type="Proteomes" id="UP000007303">
    <property type="component" value="Unassembled WGS sequence"/>
</dbReference>
<evidence type="ECO:0000256" key="1">
    <source>
        <dbReference type="ARBA" id="ARBA00006538"/>
    </source>
</evidence>
<dbReference type="InterPro" id="IPR029058">
    <property type="entry name" value="AB_hydrolase_fold"/>
</dbReference>
<proteinExistence type="inferred from homology"/>
<comment type="similarity">
    <text evidence="1">Belongs to the C/M/P thioester hydrolase family.</text>
</comment>
<feature type="domain" description="BAAT/Acyl-CoA thioester hydrolase C-terminal" evidence="4">
    <location>
        <begin position="209"/>
        <end position="422"/>
    </location>
</feature>
<keyword evidence="6" id="KW-1185">Reference proteome</keyword>
<reference evidence="6" key="1">
    <citation type="journal article" date="2004" name="Nature">
        <title>Genome duplication in the teleost fish Tetraodon nigroviridis reveals the early vertebrate proto-karyotype.</title>
        <authorList>
            <person name="Jaillon O."/>
            <person name="Aury J.-M."/>
            <person name="Brunet F."/>
            <person name="Petit J.-L."/>
            <person name="Stange-Thomann N."/>
            <person name="Mauceli E."/>
            <person name="Bouneau L."/>
            <person name="Fischer C."/>
            <person name="Ozouf-Costaz C."/>
            <person name="Bernot A."/>
            <person name="Nicaud S."/>
            <person name="Jaffe D."/>
            <person name="Fisher S."/>
            <person name="Lutfalla G."/>
            <person name="Dossat C."/>
            <person name="Segurens B."/>
            <person name="Dasilva C."/>
            <person name="Salanoubat M."/>
            <person name="Levy M."/>
            <person name="Boudet N."/>
            <person name="Castellano S."/>
            <person name="Anthouard V."/>
            <person name="Jubin C."/>
            <person name="Castelli V."/>
            <person name="Katinka M."/>
            <person name="Vacherie B."/>
            <person name="Biemont C."/>
            <person name="Skalli Z."/>
            <person name="Cattolico L."/>
            <person name="Poulain J."/>
            <person name="De Berardinis V."/>
            <person name="Cruaud C."/>
            <person name="Duprat S."/>
            <person name="Brottier P."/>
            <person name="Coutanceau J.-P."/>
            <person name="Gouzy J."/>
            <person name="Parra G."/>
            <person name="Lardier G."/>
            <person name="Chapple C."/>
            <person name="McKernan K.J."/>
            <person name="McEwan P."/>
            <person name="Bosak S."/>
            <person name="Kellis M."/>
            <person name="Volff J.-N."/>
            <person name="Guigo R."/>
            <person name="Zody M.C."/>
            <person name="Mesirov J."/>
            <person name="Lindblad-Toh K."/>
            <person name="Birren B."/>
            <person name="Nusbaum C."/>
            <person name="Kahn D."/>
            <person name="Robinson-Rechavi M."/>
            <person name="Laudet V."/>
            <person name="Schachter V."/>
            <person name="Quetier F."/>
            <person name="Saurin W."/>
            <person name="Scarpelli C."/>
            <person name="Wincker P."/>
            <person name="Lander E.S."/>
            <person name="Weissenbach J."/>
            <person name="Roest Crollius H."/>
        </authorList>
    </citation>
    <scope>NUCLEOTIDE SEQUENCE [LARGE SCALE GENOMIC DNA]</scope>
</reference>
<dbReference type="OMA" id="TNWAAVE"/>